<dbReference type="EMBL" id="JASBWV010000002">
    <property type="protein sequence ID" value="KAJ9127551.1"/>
    <property type="molecule type" value="Genomic_DNA"/>
</dbReference>
<protein>
    <submittedName>
        <fullName evidence="1">Uncharacterized protein</fullName>
    </submittedName>
</protein>
<dbReference type="Proteomes" id="UP001234202">
    <property type="component" value="Unassembled WGS sequence"/>
</dbReference>
<reference evidence="1" key="1">
    <citation type="submission" date="2023-04" db="EMBL/GenBank/DDBJ databases">
        <title>Draft Genome sequencing of Naganishia species isolated from polar environments using Oxford Nanopore Technology.</title>
        <authorList>
            <person name="Leo P."/>
            <person name="Venkateswaran K."/>
        </authorList>
    </citation>
    <scope>NUCLEOTIDE SEQUENCE</scope>
    <source>
        <strain evidence="1">DBVPG 5303</strain>
    </source>
</reference>
<gene>
    <name evidence="1" type="ORF">QFC24_000960</name>
</gene>
<keyword evidence="2" id="KW-1185">Reference proteome</keyword>
<comment type="caution">
    <text evidence="1">The sequence shown here is derived from an EMBL/GenBank/DDBJ whole genome shotgun (WGS) entry which is preliminary data.</text>
</comment>
<accession>A0ACC2XV96</accession>
<sequence length="499" mass="56008">MPAVRSTTAAKSKASEARGKAKAPVASTSAIGAPAQYKQTNRKGKKAWRKNIDIQSEEQALEKVREIEQALGPQSATTGAAPFVIDVEGDAEIRRKVKSRPVLRSLSILSQRSAMPALSAKVRPAQTSSERVHKQPKLSTEEKERLLRIARKGAVRALDGMGMGSASLATKGVEAADLKDVWGADGTAVVDSPPPQPEEWGYEARLAELKPHAPVTFTRQRELQNTLSTSKTLPIPDSGISYNPKLEKYQALLDQAVQEEVERLEREKQEEERVEKYRLLAKLNARPTQRGDAAGMTVAAGDKEAIASEGLEPEEGDQVFRELLKIKTSTRKTQADRNRIARRKAADQAIKQAREAKQLRAHLASLPSIKAQVEARMKADEQAEERRRLRDEELAKTGIVPGQRVGKHKMQDRRVEVQLGEDLSETMREIKASQTQDFYRLDHDLTSSLLQPEGNLFRDRFLSLQQRALIEPRVRQMPTKRQTKIKEYEKHDFKRFDRE</sequence>
<evidence type="ECO:0000313" key="1">
    <source>
        <dbReference type="EMBL" id="KAJ9127551.1"/>
    </source>
</evidence>
<proteinExistence type="predicted"/>
<name>A0ACC2XV96_9TREE</name>
<organism evidence="1 2">
    <name type="scientific">Naganishia onofrii</name>
    <dbReference type="NCBI Taxonomy" id="1851511"/>
    <lineage>
        <taxon>Eukaryota</taxon>
        <taxon>Fungi</taxon>
        <taxon>Dikarya</taxon>
        <taxon>Basidiomycota</taxon>
        <taxon>Agaricomycotina</taxon>
        <taxon>Tremellomycetes</taxon>
        <taxon>Filobasidiales</taxon>
        <taxon>Filobasidiaceae</taxon>
        <taxon>Naganishia</taxon>
    </lineage>
</organism>
<evidence type="ECO:0000313" key="2">
    <source>
        <dbReference type="Proteomes" id="UP001234202"/>
    </source>
</evidence>